<dbReference type="CDD" id="cd00109">
    <property type="entry name" value="Kunitz-type"/>
    <property type="match status" value="1"/>
</dbReference>
<keyword evidence="4" id="KW-0272">Extracellular matrix</keyword>
<dbReference type="SMART" id="SM00179">
    <property type="entry name" value="EGF_CA"/>
    <property type="match status" value="9"/>
</dbReference>
<dbReference type="GO" id="GO:0005509">
    <property type="term" value="F:calcium ion binding"/>
    <property type="evidence" value="ECO:0007669"/>
    <property type="project" value="InterPro"/>
</dbReference>
<dbReference type="InterPro" id="IPR002035">
    <property type="entry name" value="VWF_A"/>
</dbReference>
<dbReference type="Gene3D" id="2.10.25.10">
    <property type="entry name" value="Laminin"/>
    <property type="match status" value="12"/>
</dbReference>
<dbReference type="SUPFAM" id="SSF53300">
    <property type="entry name" value="vWA-like"/>
    <property type="match status" value="2"/>
</dbReference>
<keyword evidence="11" id="KW-1015">Disulfide bond</keyword>
<feature type="domain" description="VWFD" evidence="19">
    <location>
        <begin position="564"/>
        <end position="742"/>
    </location>
</feature>
<dbReference type="PRINTS" id="PR00453">
    <property type="entry name" value="VWFADOMAIN"/>
</dbReference>
<keyword evidence="10" id="KW-0472">Membrane</keyword>
<dbReference type="InterPro" id="IPR002919">
    <property type="entry name" value="TIL_dom"/>
</dbReference>
<dbReference type="SUPFAM" id="SSF57184">
    <property type="entry name" value="Growth factor receptor domain"/>
    <property type="match status" value="2"/>
</dbReference>
<feature type="signal peptide" evidence="14">
    <location>
        <begin position="1"/>
        <end position="19"/>
    </location>
</feature>
<feature type="domain" description="EGF-like" evidence="15">
    <location>
        <begin position="1567"/>
        <end position="1606"/>
    </location>
</feature>
<dbReference type="GO" id="GO:0005581">
    <property type="term" value="C:collagen trimer"/>
    <property type="evidence" value="ECO:0007669"/>
    <property type="project" value="UniProtKB-KW"/>
</dbReference>
<dbReference type="InterPro" id="IPR016187">
    <property type="entry name" value="CTDL_fold"/>
</dbReference>
<dbReference type="Gene3D" id="4.10.410.10">
    <property type="entry name" value="Pancreatic trypsin inhibitor Kunitz domain"/>
    <property type="match status" value="1"/>
</dbReference>
<dbReference type="GO" id="GO:0004867">
    <property type="term" value="F:serine-type endopeptidase inhibitor activity"/>
    <property type="evidence" value="ECO:0007669"/>
    <property type="project" value="InterPro"/>
</dbReference>
<feature type="domain" description="VWFA" evidence="17">
    <location>
        <begin position="2070"/>
        <end position="2253"/>
    </location>
</feature>
<keyword evidence="6 14" id="KW-0732">Signal</keyword>
<dbReference type="PROSITE" id="PS50041">
    <property type="entry name" value="C_TYPE_LECTIN_2"/>
    <property type="match status" value="1"/>
</dbReference>
<dbReference type="Proteomes" id="UP000838412">
    <property type="component" value="Chromosome 8"/>
</dbReference>
<dbReference type="PROSITE" id="PS01187">
    <property type="entry name" value="EGF_CA"/>
    <property type="match status" value="2"/>
</dbReference>
<dbReference type="Pfam" id="PF14670">
    <property type="entry name" value="FXa_inhibition"/>
    <property type="match status" value="6"/>
</dbReference>
<dbReference type="PROSITE" id="PS01186">
    <property type="entry name" value="EGF_2"/>
    <property type="match status" value="7"/>
</dbReference>
<dbReference type="Gene3D" id="3.10.100.10">
    <property type="entry name" value="Mannose-Binding Protein A, subunit A"/>
    <property type="match status" value="1"/>
</dbReference>
<keyword evidence="5 12" id="KW-0245">EGF-like domain</keyword>
<dbReference type="CDD" id="cd01450">
    <property type="entry name" value="vWFA_subfamily_ECM"/>
    <property type="match status" value="1"/>
</dbReference>
<dbReference type="SMART" id="SM00327">
    <property type="entry name" value="VWA"/>
    <property type="match status" value="2"/>
</dbReference>
<dbReference type="SMART" id="SM00832">
    <property type="entry name" value="C8"/>
    <property type="match status" value="4"/>
</dbReference>
<feature type="region of interest" description="Disordered" evidence="13">
    <location>
        <begin position="120"/>
        <end position="147"/>
    </location>
</feature>
<feature type="domain" description="BPTI/Kunitz inhibitor" evidence="18">
    <location>
        <begin position="2431"/>
        <end position="2481"/>
    </location>
</feature>
<evidence type="ECO:0000256" key="9">
    <source>
        <dbReference type="ARBA" id="ARBA00023119"/>
    </source>
</evidence>
<dbReference type="InterPro" id="IPR018097">
    <property type="entry name" value="EGF_Ca-bd_CS"/>
</dbReference>
<dbReference type="InterPro" id="IPR036084">
    <property type="entry name" value="Ser_inhib-like_sf"/>
</dbReference>
<dbReference type="EMBL" id="OV696693">
    <property type="protein sequence ID" value="CAH1271521.1"/>
    <property type="molecule type" value="Genomic_DNA"/>
</dbReference>
<dbReference type="GO" id="GO:0016020">
    <property type="term" value="C:membrane"/>
    <property type="evidence" value="ECO:0007669"/>
    <property type="project" value="UniProtKB-SubCell"/>
</dbReference>
<dbReference type="InterPro" id="IPR009030">
    <property type="entry name" value="Growth_fac_rcpt_cys_sf"/>
</dbReference>
<dbReference type="FunFam" id="2.10.25.10:FF:000240">
    <property type="entry name" value="Vitamin K-dependent protein S"/>
    <property type="match status" value="6"/>
</dbReference>
<evidence type="ECO:0000256" key="3">
    <source>
        <dbReference type="ARBA" id="ARBA00022525"/>
    </source>
</evidence>
<evidence type="ECO:0000256" key="13">
    <source>
        <dbReference type="SAM" id="MobiDB-lite"/>
    </source>
</evidence>
<dbReference type="FunFam" id="2.10.25.10:FF:000055">
    <property type="entry name" value="alpha-tectorin isoform X1"/>
    <property type="match status" value="4"/>
</dbReference>
<feature type="domain" description="EGF-like" evidence="15">
    <location>
        <begin position="1521"/>
        <end position="1557"/>
    </location>
</feature>
<dbReference type="InterPro" id="IPR000152">
    <property type="entry name" value="EGF-type_Asp/Asn_hydroxyl_site"/>
</dbReference>
<dbReference type="InterPro" id="IPR000742">
    <property type="entry name" value="EGF"/>
</dbReference>
<feature type="domain" description="VWFD" evidence="19">
    <location>
        <begin position="175"/>
        <end position="348"/>
    </location>
</feature>
<dbReference type="PANTHER" id="PTHR46160:SF8">
    <property type="entry name" value="VWFD DOMAIN-CONTAINING PROTEIN"/>
    <property type="match status" value="1"/>
</dbReference>
<feature type="chain" id="PRO_5035449972" evidence="14">
    <location>
        <begin position="20"/>
        <end position="2538"/>
    </location>
</feature>
<dbReference type="InterPro" id="IPR052749">
    <property type="entry name" value="Alpha-tectorin"/>
</dbReference>
<evidence type="ECO:0000259" key="17">
    <source>
        <dbReference type="PROSITE" id="PS50234"/>
    </source>
</evidence>
<feature type="domain" description="EGF-like" evidence="15">
    <location>
        <begin position="1357"/>
        <end position="1397"/>
    </location>
</feature>
<accession>A0A8K0EYT3</accession>
<evidence type="ECO:0000259" key="18">
    <source>
        <dbReference type="PROSITE" id="PS50279"/>
    </source>
</evidence>
<dbReference type="InterPro" id="IPR014853">
    <property type="entry name" value="VWF/SSPO/ZAN-like_Cys-rich_dom"/>
</dbReference>
<evidence type="ECO:0000256" key="8">
    <source>
        <dbReference type="ARBA" id="ARBA00022889"/>
    </source>
</evidence>
<dbReference type="InterPro" id="IPR016186">
    <property type="entry name" value="C-type_lectin-like/link_sf"/>
</dbReference>
<evidence type="ECO:0000256" key="6">
    <source>
        <dbReference type="ARBA" id="ARBA00022729"/>
    </source>
</evidence>
<keyword evidence="3" id="KW-0964">Secreted</keyword>
<evidence type="ECO:0000256" key="2">
    <source>
        <dbReference type="ARBA" id="ARBA00004498"/>
    </source>
</evidence>
<feature type="domain" description="EGF-like" evidence="15">
    <location>
        <begin position="1315"/>
        <end position="1356"/>
    </location>
</feature>
<dbReference type="PANTHER" id="PTHR46160">
    <property type="entry name" value="ALPHA-TECTORIN-RELATED"/>
    <property type="match status" value="1"/>
</dbReference>
<keyword evidence="8" id="KW-0130">Cell adhesion</keyword>
<sequence length="2538" mass="274126">MKWTVLVAALLLSASIVGANTTDGDCPDGWSAHGSRCYKFFLESLTFEQAQARCAGENARVAEPRDQSINDFIVNMRNSDPIHKQVPAWIGLQDDGVEGVHRWTSDDVLLGSYNNWATNPVEPNDSPGEADCTRIHNDDPNNPGVSNQWRDYPCDATDAFGVICETLSPCEVDRGICSASGDPHYTTLDKKRHHFQGPCKYTFAKDCANEDFTVEAQNVPLPARPWVSVTREVCVRACDIHITILQGKVVKVNNNGTGQVTTTLPYYEPGGQIEVTLVGRYVRVRLIDSCVEVFFDGSHRLRVEVPTTYMGNMCGLCGDFNGNPDDDLQGLSTTVFGNAHLTDISTCPGGDPGPTDDPPISCDDALTAEVSAIDKCGMLTDPGGPFAICHNVVDPQDFFDNCVFDMCAWEGADGLCQNLEDYADTCAEHGVPPISWRTTDFCPLPCPANSVYSSCTSPCPATCRDQSAHCTDDCVEGCECVADHVWSGQSCVPVNQCGCFDEETGQYYELNAQWGTADGRECVCTEGGIIECVQVNCDEDGGYSWTLVDGVWGCNCVGACCERSICYASGDPHYCTPDGRRHHFQGPCRYTFAKDCIGNDFTVETKNVPSPRRPSVSLVRSVYVIVVCDGQLWVICILQRRVVQVNGVIRTVPLSLANGEIDIKLTGRFIRIELVKLCVVIYYDGRHHVKVEIPSNYQNQLCGLCGNFNGVKGDDFVMSDGTQAANWNQFGNSWITDPDTCDGEIPTGEPPTLGPCDEYEAECAVLMDAGGPFASCHDILDPQPYFDDCVFDMCSTMGEYLCANLEVYYDTCMAAGGAPFAWRSMDLCPMECGEHSSYSHCTSACPATCVNPSAPDNCDLPCVEGCECDAGYMQSGLECVPQSNCGCLDIFENYYTLGEQWGTEDGQECECGHLSPVIPIARITCTPVTCYEEGGYAWMLVDGVWGCHCNDSCCDRAICYAWGDPHYCTPDGRTFNYQGSCRYTFAKDCANNDFTVEVQQIPWERRPSRSVVRRVYVIAYGFEIEIGQGRYVRVNAPPPGFSAVLPITLAGGKIVITLSGGFVRVELTDLCVVILYDGRTRIEVEIPSNYKGVLCGLCGNYNGMSGDDFMKPGYMLTSSVNEFGNSWATDITTCEVDPPTGDPPTLGPCAPMYSDQCDVLTDPMGPFADCHGYVDPTLYHETCVYDICSTEGGVLCANLETYYAACLRAGSPSFTWRSPDLCPMECPDNSAYSACTTPCPATCVDPNAPDNCFVEHCMEGCECDEGYIQSGLGCVLPADCGCTDEDGYYHTLGEIWEDDGEECECFPGGTIECEEIDGCDPNPCDANAQCEDNPAPDTGATCTCNVGYTGDGVTCTDVDECGMNNGGCEQTCTNTMGSYVCSCDDGYTLNADGHSCDDVNECDTNNGGCEQNCMNTVGSYYCTCDAGYTLNVDGHSCDDVDECLTDNGGCDDTCANTVGSYDCSCDDGYSLNDDGHSCDDVDECGTDNGGCGQTCTNTPGSYDCSCSTGYTLNDDGHSCDDTNGCVPDPCVGMAFCTDKAAPMTGASCTCPAGYHGDGKVHGTGCTDIAGCTPNPCHPLATCEDVPAPDTGAVCTCPAGFEGDGTMGGTGCTDVDECDTGNGGCDHTCSNTDGSYDCSCNTGYSLNADGHACDDVDECNTDNGGCGQTCTNTMGNYDCSCGDGYTLNADGHSCDALTRDDLCALPGRGICRACGDPHFRMFDKGRHHFQGPCRYIFAKDCGYPSDFTVEVQHVPVSRRPVVSVVRAVFVIAHGHEVGIHQGNIVTVNGPQRTVPFQLAGGKIRVRFRGIWIHVRLTEFCVDIFYNGRHCVKVKVTPYYWGRMCGLCGNYNGDKGDDFMMSDMMTIASNWNDFGHSWLAEGEDDEKCIGPPPPPPCPYGLMTAVSSNDMCGIITNPTGPFAACHAVVDPADFFEDCVFDMCARDGDIVGLCENLEAYADACEDAGVTITWRTAQLCPLPCPPNSHYNPCASPCPPTCQEPNPVCIRVCVECCECDPGYIMSGQHCVPIEKCGCTDDMTGQYYELDETWVEDGRRCVCREDNRIICKRCSFDIVFILDRSSSIGPYGMFIAEKYIAHIIKCLYGLDVDVGYIVFDCISKWLISLGLYNVDTSGLIPQIKAADFTGGESRAGNAIRYMKATADYRNGIPSAAVVLTDGRAYIENPANLYEIQADAARAMGIELYAVAVGRPYFFNYAALAYIAGGWDRVFDRFSCCDLAVRLLEDLCVACDVSSDLFFVLDGSGSVGDDNFEKIQQFVVDVVGAFTISLTDTRVGVVQYSSSSDLACNLGDHSDVSSFVTAINTMTYQYGSSTYTGEAMEFARQNAAWRPAPVPRIMIVLTDGKSWDNVVPAAQALAVDGVKVYAIGVGNYDAAELLDIANGDTDCRFELDDFDALKDSINMIVKAVCLDDATCHQPADPGLCKAYFPRWYFNSQSGQCEQFIYGGCGGNDNNFATLAECVSTCGTPCPPGVNMVECFADPCDNAECPANPNATCKANYCGGCNAVFYDAQGNKVNCFYKG</sequence>
<evidence type="ECO:0000256" key="12">
    <source>
        <dbReference type="PROSITE-ProRule" id="PRU00076"/>
    </source>
</evidence>
<feature type="domain" description="C-type lectin" evidence="16">
    <location>
        <begin position="33"/>
        <end position="160"/>
    </location>
</feature>
<dbReference type="SMART" id="SM00216">
    <property type="entry name" value="VWD"/>
    <property type="match status" value="4"/>
</dbReference>
<organism evidence="20 21">
    <name type="scientific">Branchiostoma lanceolatum</name>
    <name type="common">Common lancelet</name>
    <name type="synonym">Amphioxus lanceolatum</name>
    <dbReference type="NCBI Taxonomy" id="7740"/>
    <lineage>
        <taxon>Eukaryota</taxon>
        <taxon>Metazoa</taxon>
        <taxon>Chordata</taxon>
        <taxon>Cephalochordata</taxon>
        <taxon>Leptocardii</taxon>
        <taxon>Amphioxiformes</taxon>
        <taxon>Branchiostomatidae</taxon>
        <taxon>Branchiostoma</taxon>
    </lineage>
</organism>
<dbReference type="PROSITE" id="PS51233">
    <property type="entry name" value="VWFD"/>
    <property type="match status" value="4"/>
</dbReference>
<proteinExistence type="predicted"/>
<evidence type="ECO:0000313" key="21">
    <source>
        <dbReference type="Proteomes" id="UP000838412"/>
    </source>
</evidence>
<comment type="caution">
    <text evidence="12">Lacks conserved residue(s) required for the propagation of feature annotation.</text>
</comment>
<feature type="domain" description="VWFD" evidence="19">
    <location>
        <begin position="957"/>
        <end position="1135"/>
    </location>
</feature>
<feature type="domain" description="EGF-like" evidence="15">
    <location>
        <begin position="1613"/>
        <end position="1653"/>
    </location>
</feature>
<evidence type="ECO:0000256" key="7">
    <source>
        <dbReference type="ARBA" id="ARBA00022737"/>
    </source>
</evidence>
<dbReference type="Gene3D" id="3.40.50.410">
    <property type="entry name" value="von Willebrand factor, type A domain"/>
    <property type="match status" value="2"/>
</dbReference>
<dbReference type="SUPFAM" id="SSF57196">
    <property type="entry name" value="EGF/Laminin"/>
    <property type="match status" value="2"/>
</dbReference>
<evidence type="ECO:0000256" key="10">
    <source>
        <dbReference type="ARBA" id="ARBA00023136"/>
    </source>
</evidence>
<evidence type="ECO:0000256" key="5">
    <source>
        <dbReference type="ARBA" id="ARBA00022536"/>
    </source>
</evidence>
<dbReference type="InterPro" id="IPR036465">
    <property type="entry name" value="vWFA_dom_sf"/>
</dbReference>
<dbReference type="Pfam" id="PF01826">
    <property type="entry name" value="TIL"/>
    <property type="match status" value="4"/>
</dbReference>
<dbReference type="InterPro" id="IPR020901">
    <property type="entry name" value="Prtase_inh_Kunz-CS"/>
</dbReference>
<dbReference type="CDD" id="cd19941">
    <property type="entry name" value="TIL"/>
    <property type="match status" value="4"/>
</dbReference>
<dbReference type="InterPro" id="IPR036880">
    <property type="entry name" value="Kunitz_BPTI_sf"/>
</dbReference>
<dbReference type="PROSITE" id="PS00280">
    <property type="entry name" value="BPTI_KUNITZ_1"/>
    <property type="match status" value="1"/>
</dbReference>
<dbReference type="PROSITE" id="PS00010">
    <property type="entry name" value="ASX_HYDROXYL"/>
    <property type="match status" value="5"/>
</dbReference>
<dbReference type="SMART" id="SM00181">
    <property type="entry name" value="EGF"/>
    <property type="match status" value="11"/>
</dbReference>
<dbReference type="FunFam" id="4.10.410.10:FF:000004">
    <property type="entry name" value="Tissue factor pathway inhibitor"/>
    <property type="match status" value="1"/>
</dbReference>
<dbReference type="SUPFAM" id="SSF57567">
    <property type="entry name" value="Serine protease inhibitors"/>
    <property type="match status" value="4"/>
</dbReference>
<dbReference type="SUPFAM" id="SSF57362">
    <property type="entry name" value="BPTI-like"/>
    <property type="match status" value="1"/>
</dbReference>
<keyword evidence="9" id="KW-0176">Collagen</keyword>
<name>A0A8K0EYT3_BRALA</name>
<dbReference type="InterPro" id="IPR001881">
    <property type="entry name" value="EGF-like_Ca-bd_dom"/>
</dbReference>
<dbReference type="CDD" id="cd00054">
    <property type="entry name" value="EGF_CA"/>
    <property type="match status" value="2"/>
</dbReference>
<dbReference type="InterPro" id="IPR002223">
    <property type="entry name" value="Kunitz_BPTI"/>
</dbReference>
<gene>
    <name evidence="20" type="primary">FCGBP</name>
    <name evidence="20" type="ORF">BLAG_LOCUS23518</name>
</gene>
<dbReference type="Pfam" id="PF00092">
    <property type="entry name" value="VWA"/>
    <property type="match status" value="2"/>
</dbReference>
<dbReference type="CDD" id="cd00037">
    <property type="entry name" value="CLECT"/>
    <property type="match status" value="1"/>
</dbReference>
<evidence type="ECO:0000259" key="15">
    <source>
        <dbReference type="PROSITE" id="PS50026"/>
    </source>
</evidence>
<protein>
    <submittedName>
        <fullName evidence="20">FCGBP protein</fullName>
    </submittedName>
</protein>
<dbReference type="SMART" id="SM00034">
    <property type="entry name" value="CLECT"/>
    <property type="match status" value="1"/>
</dbReference>
<dbReference type="SMART" id="SM00131">
    <property type="entry name" value="KU"/>
    <property type="match status" value="1"/>
</dbReference>
<keyword evidence="7" id="KW-0677">Repeat</keyword>
<keyword evidence="21" id="KW-1185">Reference proteome</keyword>
<evidence type="ECO:0000256" key="14">
    <source>
        <dbReference type="SAM" id="SignalP"/>
    </source>
</evidence>
<evidence type="ECO:0000256" key="1">
    <source>
        <dbReference type="ARBA" id="ARBA00004370"/>
    </source>
</evidence>
<dbReference type="PROSITE" id="PS50026">
    <property type="entry name" value="EGF_3"/>
    <property type="match status" value="6"/>
</dbReference>
<dbReference type="PROSITE" id="PS50234">
    <property type="entry name" value="VWFA"/>
    <property type="match status" value="2"/>
</dbReference>
<feature type="domain" description="EGF-like" evidence="15">
    <location>
        <begin position="1398"/>
        <end position="1438"/>
    </location>
</feature>
<feature type="domain" description="VWFA" evidence="17">
    <location>
        <begin position="2252"/>
        <end position="2420"/>
    </location>
</feature>
<comment type="subcellular location">
    <subcellularLocation>
        <location evidence="1">Membrane</location>
    </subcellularLocation>
    <subcellularLocation>
        <location evidence="2">Secreted</location>
        <location evidence="2">Extracellular space</location>
        <location evidence="2">Extracellular matrix</location>
    </subcellularLocation>
</comment>
<feature type="domain" description="VWFD" evidence="19">
    <location>
        <begin position="1708"/>
        <end position="1887"/>
    </location>
</feature>
<evidence type="ECO:0000256" key="11">
    <source>
        <dbReference type="ARBA" id="ARBA00023157"/>
    </source>
</evidence>
<evidence type="ECO:0000259" key="19">
    <source>
        <dbReference type="PROSITE" id="PS51233"/>
    </source>
</evidence>
<evidence type="ECO:0000256" key="4">
    <source>
        <dbReference type="ARBA" id="ARBA00022530"/>
    </source>
</evidence>
<reference evidence="20" key="1">
    <citation type="submission" date="2022-01" db="EMBL/GenBank/DDBJ databases">
        <authorList>
            <person name="Braso-Vives M."/>
        </authorList>
    </citation>
    <scope>NUCLEOTIDE SEQUENCE</scope>
</reference>
<dbReference type="FunFam" id="3.40.50.410:FF:000003">
    <property type="entry name" value="Collagen type VI alpha 3 chain"/>
    <property type="match status" value="1"/>
</dbReference>
<dbReference type="GO" id="GO:0007155">
    <property type="term" value="P:cell adhesion"/>
    <property type="evidence" value="ECO:0007669"/>
    <property type="project" value="UniProtKB-KW"/>
</dbReference>
<dbReference type="SUPFAM" id="SSF56436">
    <property type="entry name" value="C-type lectin-like"/>
    <property type="match status" value="1"/>
</dbReference>
<dbReference type="Pfam" id="PF00008">
    <property type="entry name" value="EGF"/>
    <property type="match status" value="2"/>
</dbReference>
<dbReference type="OrthoDB" id="3438930at2759"/>
<dbReference type="Pfam" id="PF08742">
    <property type="entry name" value="C8"/>
    <property type="match status" value="4"/>
</dbReference>
<dbReference type="InterPro" id="IPR001304">
    <property type="entry name" value="C-type_lectin-like"/>
</dbReference>
<evidence type="ECO:0000313" key="20">
    <source>
        <dbReference type="EMBL" id="CAH1271521.1"/>
    </source>
</evidence>
<dbReference type="PROSITE" id="PS50279">
    <property type="entry name" value="BPTI_KUNITZ_2"/>
    <property type="match status" value="1"/>
</dbReference>
<dbReference type="PRINTS" id="PR00759">
    <property type="entry name" value="BASICPTASE"/>
</dbReference>
<evidence type="ECO:0000259" key="16">
    <source>
        <dbReference type="PROSITE" id="PS50041"/>
    </source>
</evidence>
<dbReference type="Pfam" id="PF00094">
    <property type="entry name" value="VWD"/>
    <property type="match status" value="4"/>
</dbReference>
<dbReference type="InterPro" id="IPR001846">
    <property type="entry name" value="VWF_type-D"/>
</dbReference>